<sequence>MTQFSTESRNTFLRYFQDLLQDMEECDDMELSGSLRLGEKKVRIPEPSLPLRLMLGTEEGYSLTLDPEIVIGADGHFQRSGDYLLFDPDSFFSTISGFLRLSAGESLTLGREDPLQRRLLAYPSSVADKHLRLKLTENGLALKNKSPKRGACVMPLTKKVLLDRMLRWRKGKLEALASILKDPIEEPSRSTALDLLERVTQVMEREAYRLSTRDGRPGSVLRLPGRPAPIFVGDLHASIDNLLVLLTQNAFLDALRDGSGVLILVGDAVHPDTPGHEAEMDMSMLLMDLIFRLKLQFPERVFYLRGNHDSFADDISKGGVPQGVLWEQALYDRRGAHYRNAMQRLYDALPYIAVSPHYVACHAGAPTMKASRADLINAHRKPKLQHQLTHIRLRKSNSPSGYGPGDVRRLCKRLGVAPDTPFIVGHTPLSSDGTLWLNAGGIQHHHVLFGANPQTIGVITRSGGHLLPLTYPVEPLLPVINRLIRTGRLTA</sequence>
<dbReference type="Pfam" id="PF00149">
    <property type="entry name" value="Metallophos"/>
    <property type="match status" value="1"/>
</dbReference>
<gene>
    <name evidence="2" type="ORF">F2Q65_15180</name>
</gene>
<keyword evidence="3" id="KW-1185">Reference proteome</keyword>
<dbReference type="RefSeq" id="WP_150094257.1">
    <property type="nucleotide sequence ID" value="NZ_JBFUOH010000012.1"/>
</dbReference>
<protein>
    <submittedName>
        <fullName evidence="2">Metallophosphoesterase</fullName>
    </submittedName>
</protein>
<dbReference type="InterPro" id="IPR029052">
    <property type="entry name" value="Metallo-depent_PP-like"/>
</dbReference>
<dbReference type="InterPro" id="IPR004843">
    <property type="entry name" value="Calcineurin-like_PHP"/>
</dbReference>
<dbReference type="GO" id="GO:0016787">
    <property type="term" value="F:hydrolase activity"/>
    <property type="evidence" value="ECO:0007669"/>
    <property type="project" value="InterPro"/>
</dbReference>
<dbReference type="AlphaFoldDB" id="A0A5M8FMI3"/>
<organism evidence="2 3">
    <name type="scientific">Thiohalocapsa marina</name>
    <dbReference type="NCBI Taxonomy" id="424902"/>
    <lineage>
        <taxon>Bacteria</taxon>
        <taxon>Pseudomonadati</taxon>
        <taxon>Pseudomonadota</taxon>
        <taxon>Gammaproteobacteria</taxon>
        <taxon>Chromatiales</taxon>
        <taxon>Chromatiaceae</taxon>
        <taxon>Thiohalocapsa</taxon>
    </lineage>
</organism>
<comment type="caution">
    <text evidence="2">The sequence shown here is derived from an EMBL/GenBank/DDBJ whole genome shotgun (WGS) entry which is preliminary data.</text>
</comment>
<dbReference type="Proteomes" id="UP000322981">
    <property type="component" value="Unassembled WGS sequence"/>
</dbReference>
<name>A0A5M8FMI3_9GAMM</name>
<dbReference type="OrthoDB" id="5427983at2"/>
<dbReference type="Gene3D" id="3.60.21.10">
    <property type="match status" value="1"/>
</dbReference>
<evidence type="ECO:0000313" key="2">
    <source>
        <dbReference type="EMBL" id="KAA6183665.1"/>
    </source>
</evidence>
<accession>A0A5M8FMI3</accession>
<feature type="domain" description="Calcineurin-like phosphoesterase" evidence="1">
    <location>
        <begin position="231"/>
        <end position="427"/>
    </location>
</feature>
<proteinExistence type="predicted"/>
<evidence type="ECO:0000259" key="1">
    <source>
        <dbReference type="Pfam" id="PF00149"/>
    </source>
</evidence>
<reference evidence="2 3" key="1">
    <citation type="submission" date="2019-09" db="EMBL/GenBank/DDBJ databases">
        <title>Whole-genome sequence of the purple sulfur bacterium Thiohalocapsa marina DSM 19078.</title>
        <authorList>
            <person name="Kyndt J.A."/>
            <person name="Meyer T.E."/>
        </authorList>
    </citation>
    <scope>NUCLEOTIDE SEQUENCE [LARGE SCALE GENOMIC DNA]</scope>
    <source>
        <strain evidence="2 3">DSM 19078</strain>
    </source>
</reference>
<evidence type="ECO:0000313" key="3">
    <source>
        <dbReference type="Proteomes" id="UP000322981"/>
    </source>
</evidence>
<dbReference type="SUPFAM" id="SSF56300">
    <property type="entry name" value="Metallo-dependent phosphatases"/>
    <property type="match status" value="1"/>
</dbReference>
<dbReference type="EMBL" id="VWXX01000030">
    <property type="protein sequence ID" value="KAA6183665.1"/>
    <property type="molecule type" value="Genomic_DNA"/>
</dbReference>